<dbReference type="InterPro" id="IPR036513">
    <property type="entry name" value="STAS_dom_sf"/>
</dbReference>
<sequence length="103" mass="11027">MASKKKTAAVQTLRIEGEFSIYRAAELKPVILQAVESSPALEIDLSGVAEFDTAGVQLLLLAKRVAAERGHELRLVRHSAVVVDVLQLLDLAAHFGDPLVVAA</sequence>
<name>A0ABZ0CV97_9BURK</name>
<dbReference type="InterPro" id="IPR002645">
    <property type="entry name" value="STAS_dom"/>
</dbReference>
<proteinExistence type="predicted"/>
<dbReference type="InterPro" id="IPR058548">
    <property type="entry name" value="MlaB-like_STAS"/>
</dbReference>
<feature type="domain" description="STAS" evidence="1">
    <location>
        <begin position="1"/>
        <end position="103"/>
    </location>
</feature>
<evidence type="ECO:0000313" key="3">
    <source>
        <dbReference type="Proteomes" id="UP001303946"/>
    </source>
</evidence>
<evidence type="ECO:0000313" key="2">
    <source>
        <dbReference type="EMBL" id="WOB08896.1"/>
    </source>
</evidence>
<dbReference type="InterPro" id="IPR052746">
    <property type="entry name" value="MlaB_ABC_Transporter"/>
</dbReference>
<reference evidence="2 3" key="1">
    <citation type="submission" date="2023-10" db="EMBL/GenBank/DDBJ databases">
        <title>Bacteria for the degradation of biodegradable plastic PBAT(Polybutylene adipate terephthalate).</title>
        <authorList>
            <person name="Weon H.-Y."/>
            <person name="Yeon J."/>
        </authorList>
    </citation>
    <scope>NUCLEOTIDE SEQUENCE [LARGE SCALE GENOMIC DNA]</scope>
    <source>
        <strain evidence="2 3">SBD 7-3</strain>
    </source>
</reference>
<dbReference type="Pfam" id="PF13466">
    <property type="entry name" value="STAS_2"/>
    <property type="match status" value="1"/>
</dbReference>
<dbReference type="CDD" id="cd07043">
    <property type="entry name" value="STAS_anti-anti-sigma_factors"/>
    <property type="match status" value="1"/>
</dbReference>
<dbReference type="RefSeq" id="WP_316701781.1">
    <property type="nucleotide sequence ID" value="NZ_CP136336.1"/>
</dbReference>
<accession>A0ABZ0CV97</accession>
<dbReference type="Gene3D" id="3.30.750.24">
    <property type="entry name" value="STAS domain"/>
    <property type="match status" value="1"/>
</dbReference>
<protein>
    <submittedName>
        <fullName evidence="2">STAS domain-containing protein</fullName>
    </submittedName>
</protein>
<gene>
    <name evidence="2" type="ORF">RXV79_02270</name>
</gene>
<organism evidence="2 3">
    <name type="scientific">Piscinibacter gummiphilus</name>
    <dbReference type="NCBI Taxonomy" id="946333"/>
    <lineage>
        <taxon>Bacteria</taxon>
        <taxon>Pseudomonadati</taxon>
        <taxon>Pseudomonadota</taxon>
        <taxon>Betaproteobacteria</taxon>
        <taxon>Burkholderiales</taxon>
        <taxon>Sphaerotilaceae</taxon>
        <taxon>Piscinibacter</taxon>
    </lineage>
</organism>
<dbReference type="PANTHER" id="PTHR35849">
    <property type="entry name" value="BLR2341 PROTEIN"/>
    <property type="match status" value="1"/>
</dbReference>
<dbReference type="EMBL" id="CP136336">
    <property type="protein sequence ID" value="WOB08896.1"/>
    <property type="molecule type" value="Genomic_DNA"/>
</dbReference>
<dbReference type="PANTHER" id="PTHR35849:SF2">
    <property type="entry name" value="BLR2341 PROTEIN"/>
    <property type="match status" value="1"/>
</dbReference>
<dbReference type="PROSITE" id="PS50801">
    <property type="entry name" value="STAS"/>
    <property type="match status" value="1"/>
</dbReference>
<dbReference type="SUPFAM" id="SSF52091">
    <property type="entry name" value="SpoIIaa-like"/>
    <property type="match status" value="1"/>
</dbReference>
<evidence type="ECO:0000259" key="1">
    <source>
        <dbReference type="PROSITE" id="PS50801"/>
    </source>
</evidence>
<keyword evidence="3" id="KW-1185">Reference proteome</keyword>
<dbReference type="Proteomes" id="UP001303946">
    <property type="component" value="Chromosome"/>
</dbReference>